<proteinExistence type="predicted"/>
<feature type="compositionally biased region" description="Basic and acidic residues" evidence="1">
    <location>
        <begin position="196"/>
        <end position="211"/>
    </location>
</feature>
<feature type="compositionally biased region" description="Basic residues" evidence="1">
    <location>
        <begin position="183"/>
        <end position="192"/>
    </location>
</feature>
<gene>
    <name evidence="2" type="ORF">CR513_23468</name>
</gene>
<dbReference type="Proteomes" id="UP000257109">
    <property type="component" value="Unassembled WGS sequence"/>
</dbReference>
<feature type="region of interest" description="Disordered" evidence="1">
    <location>
        <begin position="171"/>
        <end position="211"/>
    </location>
</feature>
<evidence type="ECO:0000313" key="2">
    <source>
        <dbReference type="EMBL" id="RDX94178.1"/>
    </source>
</evidence>
<keyword evidence="3" id="KW-1185">Reference proteome</keyword>
<evidence type="ECO:0000256" key="1">
    <source>
        <dbReference type="SAM" id="MobiDB-lite"/>
    </source>
</evidence>
<comment type="caution">
    <text evidence="2">The sequence shown here is derived from an EMBL/GenBank/DDBJ whole genome shotgun (WGS) entry which is preliminary data.</text>
</comment>
<sequence>MSCTIKDTLNKYEGIEIIGYFDFDFVGRQDNKCSMSGYVYMLARGGTSFILADPLTKGLIPKNKVDGLCLHFELAYVSLYGSTLKNVPSGVAIYRNLNRDVHRQELEVWNPSTFWGRNGDYEVATSICMGNARKPLGWIRQIWKSEFKFGNWLRIGITKYPHMSTPRWRGAEMESAQLDGRRSRSTRPRRNGRVPSRIDQKVWRGAETEST</sequence>
<dbReference type="EMBL" id="QJKJ01004440">
    <property type="protein sequence ID" value="RDX94178.1"/>
    <property type="molecule type" value="Genomic_DNA"/>
</dbReference>
<dbReference type="AlphaFoldDB" id="A0A371GUE5"/>
<reference evidence="2" key="1">
    <citation type="submission" date="2018-05" db="EMBL/GenBank/DDBJ databases">
        <title>Draft genome of Mucuna pruriens seed.</title>
        <authorList>
            <person name="Nnadi N.E."/>
            <person name="Vos R."/>
            <person name="Hasami M.H."/>
            <person name="Devisetty U.K."/>
            <person name="Aguiy J.C."/>
        </authorList>
    </citation>
    <scope>NUCLEOTIDE SEQUENCE [LARGE SCALE GENOMIC DNA]</scope>
    <source>
        <strain evidence="2">JCA_2017</strain>
    </source>
</reference>
<name>A0A371GUE5_MUCPR</name>
<feature type="non-terminal residue" evidence="2">
    <location>
        <position position="1"/>
    </location>
</feature>
<organism evidence="2 3">
    <name type="scientific">Mucuna pruriens</name>
    <name type="common">Velvet bean</name>
    <name type="synonym">Dolichos pruriens</name>
    <dbReference type="NCBI Taxonomy" id="157652"/>
    <lineage>
        <taxon>Eukaryota</taxon>
        <taxon>Viridiplantae</taxon>
        <taxon>Streptophyta</taxon>
        <taxon>Embryophyta</taxon>
        <taxon>Tracheophyta</taxon>
        <taxon>Spermatophyta</taxon>
        <taxon>Magnoliopsida</taxon>
        <taxon>eudicotyledons</taxon>
        <taxon>Gunneridae</taxon>
        <taxon>Pentapetalae</taxon>
        <taxon>rosids</taxon>
        <taxon>fabids</taxon>
        <taxon>Fabales</taxon>
        <taxon>Fabaceae</taxon>
        <taxon>Papilionoideae</taxon>
        <taxon>50 kb inversion clade</taxon>
        <taxon>NPAAA clade</taxon>
        <taxon>indigoferoid/millettioid clade</taxon>
        <taxon>Phaseoleae</taxon>
        <taxon>Mucuna</taxon>
    </lineage>
</organism>
<evidence type="ECO:0000313" key="3">
    <source>
        <dbReference type="Proteomes" id="UP000257109"/>
    </source>
</evidence>
<protein>
    <submittedName>
        <fullName evidence="2">Uncharacterized protein</fullName>
    </submittedName>
</protein>
<accession>A0A371GUE5</accession>